<evidence type="ECO:0000256" key="1">
    <source>
        <dbReference type="ARBA" id="ARBA00006823"/>
    </source>
</evidence>
<gene>
    <name evidence="4" type="primary">LOC106813128</name>
</gene>
<dbReference type="InterPro" id="IPR016024">
    <property type="entry name" value="ARM-type_fold"/>
</dbReference>
<dbReference type="PANTHER" id="PTHR13554">
    <property type="entry name" value="26S PROTEASOME NON-ATPASE REGULATORY SUBUNIT 5-RELATED"/>
    <property type="match status" value="1"/>
</dbReference>
<name>A0ABM1EKF4_PRICU</name>
<accession>A0ABM1EKF4</accession>
<proteinExistence type="inferred from homology"/>
<protein>
    <recommendedName>
        <fullName evidence="2">26S proteasome non-ATPase regulatory subunit 5</fullName>
    </recommendedName>
</protein>
<dbReference type="InterPro" id="IPR011989">
    <property type="entry name" value="ARM-like"/>
</dbReference>
<dbReference type="SUPFAM" id="SSF48371">
    <property type="entry name" value="ARM repeat"/>
    <property type="match status" value="1"/>
</dbReference>
<dbReference type="Proteomes" id="UP000695022">
    <property type="component" value="Unplaced"/>
</dbReference>
<evidence type="ECO:0000313" key="3">
    <source>
        <dbReference type="Proteomes" id="UP000695022"/>
    </source>
</evidence>
<dbReference type="RefSeq" id="XP_014672675.1">
    <property type="nucleotide sequence ID" value="XM_014817189.1"/>
</dbReference>
<evidence type="ECO:0000256" key="2">
    <source>
        <dbReference type="ARBA" id="ARBA00014933"/>
    </source>
</evidence>
<dbReference type="GeneID" id="106813128"/>
<dbReference type="InterPro" id="IPR019538">
    <property type="entry name" value="PSMD5"/>
</dbReference>
<keyword evidence="3" id="KW-1185">Reference proteome</keyword>
<organism evidence="3 4">
    <name type="scientific">Priapulus caudatus</name>
    <name type="common">Priapulid worm</name>
    <dbReference type="NCBI Taxonomy" id="37621"/>
    <lineage>
        <taxon>Eukaryota</taxon>
        <taxon>Metazoa</taxon>
        <taxon>Ecdysozoa</taxon>
        <taxon>Scalidophora</taxon>
        <taxon>Priapulida</taxon>
        <taxon>Priapulimorpha</taxon>
        <taxon>Priapulimorphida</taxon>
        <taxon>Priapulidae</taxon>
        <taxon>Priapulus</taxon>
    </lineage>
</organism>
<dbReference type="PANTHER" id="PTHR13554:SF10">
    <property type="entry name" value="26S PROTEASOME NON-ATPASE REGULATORY SUBUNIT 5"/>
    <property type="match status" value="1"/>
</dbReference>
<dbReference type="Gene3D" id="1.25.10.10">
    <property type="entry name" value="Leucine-rich Repeat Variant"/>
    <property type="match status" value="2"/>
</dbReference>
<sequence>MAAPTNFDSIITKLNNYSSCLEESVQSDTLLELKTELSLIPPSSLRIIVPKLNIEAIFDCLNASTSEQIELTCDLLERLLQVLPPILMLQRFDDHLLRALSHPSADVRQMLLVQIAHCLSDGSAVQELTRRIDILTKTVQLLADDDVNVTALSKQALLKLAESQNGRNILFSTNTFPHMQAVMKASDTAKFRVYEVIVRVASFSADGLVQAAQTGALAQLIGEIENGDVLLQLNALDLLSDLALTEYGLSFLEQQGVLKTLAHMLDSIDANLLSTYLLPGLIKFFGNVAHHNPKEICSRHQVFVNVLFTNLESCNLTIQGIAVDTLGVIGSTAEGKLSLDKQGQLIDRALKILGTIIKDSPSNMRLRAIHSVCTLLTLQVSCQTDELLALTEAWFSKLFERPLEVFTRIAQQPFVDLHCGSLAVIAAIALQPWGQKAIYNEAGLLEYILDRHTETRKEGRDAKFEVVKTLVESPTAQDIFGRPDFMRLRGFYADGVYYVKAQHAVAMEGGGP</sequence>
<comment type="similarity">
    <text evidence="1">Belongs to the proteasome subunit S5B/HSM3 family.</text>
</comment>
<reference evidence="4" key="1">
    <citation type="submission" date="2025-08" db="UniProtKB">
        <authorList>
            <consortium name="RefSeq"/>
        </authorList>
    </citation>
    <scope>IDENTIFICATION</scope>
</reference>
<evidence type="ECO:0000313" key="4">
    <source>
        <dbReference type="RefSeq" id="XP_014672675.1"/>
    </source>
</evidence>
<dbReference type="Pfam" id="PF10508">
    <property type="entry name" value="Proteasom_PSMB"/>
    <property type="match status" value="1"/>
</dbReference>